<feature type="transmembrane region" description="Helical" evidence="9">
    <location>
        <begin position="76"/>
        <end position="95"/>
    </location>
</feature>
<name>A0ABR7HK49_9FIRM</name>
<dbReference type="PIRSF" id="PIRSF037778">
    <property type="entry name" value="UCP037778_transp_RibU"/>
    <property type="match status" value="1"/>
</dbReference>
<proteinExistence type="inferred from homology"/>
<keyword evidence="7 8" id="KW-0472">Membrane</keyword>
<dbReference type="EMBL" id="JACOPS010000002">
    <property type="protein sequence ID" value="MBC5727863.1"/>
    <property type="molecule type" value="Genomic_DNA"/>
</dbReference>
<keyword evidence="3 8" id="KW-0813">Transport</keyword>
<reference evidence="10 11" key="1">
    <citation type="submission" date="2020-08" db="EMBL/GenBank/DDBJ databases">
        <title>Genome public.</title>
        <authorList>
            <person name="Liu C."/>
            <person name="Sun Q."/>
        </authorList>
    </citation>
    <scope>NUCLEOTIDE SEQUENCE [LARGE SCALE GENOMIC DNA]</scope>
    <source>
        <strain evidence="10 11">NSJ-71</strain>
    </source>
</reference>
<evidence type="ECO:0000256" key="2">
    <source>
        <dbReference type="ARBA" id="ARBA00005540"/>
    </source>
</evidence>
<keyword evidence="4 8" id="KW-1003">Cell membrane</keyword>
<feature type="transmembrane region" description="Helical" evidence="9">
    <location>
        <begin position="159"/>
        <end position="182"/>
    </location>
</feature>
<dbReference type="Gene3D" id="1.10.1760.20">
    <property type="match status" value="1"/>
</dbReference>
<dbReference type="PANTHER" id="PTHR38438:SF1">
    <property type="entry name" value="RIBOFLAVIN TRANSPORTER RIBU"/>
    <property type="match status" value="1"/>
</dbReference>
<evidence type="ECO:0000256" key="8">
    <source>
        <dbReference type="PIRNR" id="PIRNR037778"/>
    </source>
</evidence>
<dbReference type="InterPro" id="IPR025720">
    <property type="entry name" value="RibU"/>
</dbReference>
<comment type="subcellular location">
    <subcellularLocation>
        <location evidence="1">Cell membrane</location>
        <topology evidence="1">Multi-pass membrane protein</topology>
    </subcellularLocation>
</comment>
<dbReference type="Pfam" id="PF12822">
    <property type="entry name" value="ECF_trnsprt"/>
    <property type="match status" value="1"/>
</dbReference>
<evidence type="ECO:0000256" key="5">
    <source>
        <dbReference type="ARBA" id="ARBA00022692"/>
    </source>
</evidence>
<evidence type="ECO:0000313" key="10">
    <source>
        <dbReference type="EMBL" id="MBC5727863.1"/>
    </source>
</evidence>
<comment type="similarity">
    <text evidence="2 8">Belongs to the prokaryotic riboflavin transporter (P-RFT) (TC 2.A.87) family.</text>
</comment>
<evidence type="ECO:0000256" key="3">
    <source>
        <dbReference type="ARBA" id="ARBA00022448"/>
    </source>
</evidence>
<evidence type="ECO:0000256" key="9">
    <source>
        <dbReference type="SAM" id="Phobius"/>
    </source>
</evidence>
<dbReference type="InterPro" id="IPR024529">
    <property type="entry name" value="ECF_trnsprt_substrate-spec"/>
</dbReference>
<comment type="function">
    <text evidence="8">Probably a riboflavin-binding protein that interacts with the energy-coupling factor (ECF) ABC-transporter complex.</text>
</comment>
<evidence type="ECO:0000256" key="1">
    <source>
        <dbReference type="ARBA" id="ARBA00004651"/>
    </source>
</evidence>
<sequence>MTTKITVTALLTAVAIALQYIEVPIPLVPSFLKLDFSDLPELIGAFVLGPQYGIIICLLKNLIHLPVSSSMFVGEFSNFILGAIFVFVAGIIYQYNKTKKGALIGCVAGAFAMAVLSVVTNYFIVYPVYAELWAGGDMNVIVNMYKLLLPSSDTLLKSLIIFNVPFTLFKGIVDAVIAMIIYKPLSNMIVRMNTAFTKKRDSKAEKA</sequence>
<dbReference type="PANTHER" id="PTHR38438">
    <property type="entry name" value="RIBOFLAVIN TRANSPORTER RIBU"/>
    <property type="match status" value="1"/>
</dbReference>
<keyword evidence="11" id="KW-1185">Reference proteome</keyword>
<evidence type="ECO:0000256" key="4">
    <source>
        <dbReference type="ARBA" id="ARBA00022475"/>
    </source>
</evidence>
<gene>
    <name evidence="10" type="ORF">H8R91_04895</name>
</gene>
<protein>
    <recommendedName>
        <fullName evidence="8">Riboflavin transporter</fullName>
    </recommendedName>
</protein>
<comment type="caution">
    <text evidence="10">The sequence shown here is derived from an EMBL/GenBank/DDBJ whole genome shotgun (WGS) entry which is preliminary data.</text>
</comment>
<keyword evidence="6 9" id="KW-1133">Transmembrane helix</keyword>
<feature type="transmembrane region" description="Helical" evidence="9">
    <location>
        <begin position="102"/>
        <end position="124"/>
    </location>
</feature>
<accession>A0ABR7HK49</accession>
<evidence type="ECO:0000256" key="6">
    <source>
        <dbReference type="ARBA" id="ARBA00022989"/>
    </source>
</evidence>
<evidence type="ECO:0000313" key="11">
    <source>
        <dbReference type="Proteomes" id="UP000636755"/>
    </source>
</evidence>
<organism evidence="10 11">
    <name type="scientific">Ruminococcus intestinalis</name>
    <dbReference type="NCBI Taxonomy" id="2763066"/>
    <lineage>
        <taxon>Bacteria</taxon>
        <taxon>Bacillati</taxon>
        <taxon>Bacillota</taxon>
        <taxon>Clostridia</taxon>
        <taxon>Eubacteriales</taxon>
        <taxon>Oscillospiraceae</taxon>
        <taxon>Ruminococcus</taxon>
    </lineage>
</organism>
<keyword evidence="5 9" id="KW-0812">Transmembrane</keyword>
<dbReference type="Proteomes" id="UP000636755">
    <property type="component" value="Unassembled WGS sequence"/>
</dbReference>
<evidence type="ECO:0000256" key="7">
    <source>
        <dbReference type="ARBA" id="ARBA00023136"/>
    </source>
</evidence>